<accession>A0A1F6V3D8</accession>
<organism evidence="1 2">
    <name type="scientific">Candidatus Nomurabacteria bacterium RIFCSPHIGHO2_01_FULL_40_20</name>
    <dbReference type="NCBI Taxonomy" id="1801738"/>
    <lineage>
        <taxon>Bacteria</taxon>
        <taxon>Candidatus Nomuraibacteriota</taxon>
    </lineage>
</organism>
<evidence type="ECO:0000313" key="1">
    <source>
        <dbReference type="EMBL" id="OGI64138.1"/>
    </source>
</evidence>
<protein>
    <recommendedName>
        <fullName evidence="3">Transglutaminase-like domain-containing protein</fullName>
    </recommendedName>
</protein>
<dbReference type="AlphaFoldDB" id="A0A1F6V3D8"/>
<gene>
    <name evidence="1" type="ORF">A2733_02730</name>
</gene>
<dbReference type="Proteomes" id="UP000178985">
    <property type="component" value="Unassembled WGS sequence"/>
</dbReference>
<proteinExistence type="predicted"/>
<sequence>MNTFTKKELTFFKKLNTPAKVQDYLNSVPFNFEEGGVDTAKSPLRVIREKNAHCLEGAILGAYILSLHGYKPLVLHLKTTEEDFEHCIAPFEERGLWGALSKTNHNVLRYREPVYKSIRELVMSYFHEYFTDSGVKTLRSFSSPLNLHTFKKGWEESGKDLWDIDRALDKIKHYNVVPKQVLRKLRKADIIEREAGKIVEYKKKK</sequence>
<reference evidence="1 2" key="1">
    <citation type="journal article" date="2016" name="Nat. Commun.">
        <title>Thousands of microbial genomes shed light on interconnected biogeochemical processes in an aquifer system.</title>
        <authorList>
            <person name="Anantharaman K."/>
            <person name="Brown C.T."/>
            <person name="Hug L.A."/>
            <person name="Sharon I."/>
            <person name="Castelle C.J."/>
            <person name="Probst A.J."/>
            <person name="Thomas B.C."/>
            <person name="Singh A."/>
            <person name="Wilkins M.J."/>
            <person name="Karaoz U."/>
            <person name="Brodie E.L."/>
            <person name="Williams K.H."/>
            <person name="Hubbard S.S."/>
            <person name="Banfield J.F."/>
        </authorList>
    </citation>
    <scope>NUCLEOTIDE SEQUENCE [LARGE SCALE GENOMIC DNA]</scope>
</reference>
<comment type="caution">
    <text evidence="1">The sequence shown here is derived from an EMBL/GenBank/DDBJ whole genome shotgun (WGS) entry which is preliminary data.</text>
</comment>
<dbReference type="EMBL" id="MFTO01000006">
    <property type="protein sequence ID" value="OGI64138.1"/>
    <property type="molecule type" value="Genomic_DNA"/>
</dbReference>
<evidence type="ECO:0008006" key="3">
    <source>
        <dbReference type="Google" id="ProtNLM"/>
    </source>
</evidence>
<name>A0A1F6V3D8_9BACT</name>
<evidence type="ECO:0000313" key="2">
    <source>
        <dbReference type="Proteomes" id="UP000178985"/>
    </source>
</evidence>